<dbReference type="EMBL" id="JBGMDY010000004">
    <property type="protein sequence ID" value="KAL2337304.1"/>
    <property type="molecule type" value="Genomic_DNA"/>
</dbReference>
<gene>
    <name evidence="1" type="ORF">Fmac_011750</name>
</gene>
<sequence length="67" mass="7768">MVDNNSDMRIHLLIVVEEFTRFKLAEFVFDAEFVTDVFLYYVEFVTATGCVVLEVKVELIYSCVSGY</sequence>
<keyword evidence="2" id="KW-1185">Reference proteome</keyword>
<accession>A0ABD1MNB7</accession>
<name>A0ABD1MNB7_9FABA</name>
<evidence type="ECO:0000313" key="1">
    <source>
        <dbReference type="EMBL" id="KAL2337304.1"/>
    </source>
</evidence>
<dbReference type="AlphaFoldDB" id="A0ABD1MNB7"/>
<reference evidence="1 2" key="1">
    <citation type="submission" date="2024-08" db="EMBL/GenBank/DDBJ databases">
        <title>Insights into the chromosomal genome structure of Flemingia macrophylla.</title>
        <authorList>
            <person name="Ding Y."/>
            <person name="Zhao Y."/>
            <person name="Bi W."/>
            <person name="Wu M."/>
            <person name="Zhao G."/>
            <person name="Gong Y."/>
            <person name="Li W."/>
            <person name="Zhang P."/>
        </authorList>
    </citation>
    <scope>NUCLEOTIDE SEQUENCE [LARGE SCALE GENOMIC DNA]</scope>
    <source>
        <strain evidence="1">DYQJB</strain>
        <tissue evidence="1">Leaf</tissue>
    </source>
</reference>
<comment type="caution">
    <text evidence="1">The sequence shown here is derived from an EMBL/GenBank/DDBJ whole genome shotgun (WGS) entry which is preliminary data.</text>
</comment>
<organism evidence="1 2">
    <name type="scientific">Flemingia macrophylla</name>
    <dbReference type="NCBI Taxonomy" id="520843"/>
    <lineage>
        <taxon>Eukaryota</taxon>
        <taxon>Viridiplantae</taxon>
        <taxon>Streptophyta</taxon>
        <taxon>Embryophyta</taxon>
        <taxon>Tracheophyta</taxon>
        <taxon>Spermatophyta</taxon>
        <taxon>Magnoliopsida</taxon>
        <taxon>eudicotyledons</taxon>
        <taxon>Gunneridae</taxon>
        <taxon>Pentapetalae</taxon>
        <taxon>rosids</taxon>
        <taxon>fabids</taxon>
        <taxon>Fabales</taxon>
        <taxon>Fabaceae</taxon>
        <taxon>Papilionoideae</taxon>
        <taxon>50 kb inversion clade</taxon>
        <taxon>NPAAA clade</taxon>
        <taxon>indigoferoid/millettioid clade</taxon>
        <taxon>Phaseoleae</taxon>
        <taxon>Flemingia</taxon>
    </lineage>
</organism>
<evidence type="ECO:0000313" key="2">
    <source>
        <dbReference type="Proteomes" id="UP001603857"/>
    </source>
</evidence>
<protein>
    <submittedName>
        <fullName evidence="1">Uncharacterized protein</fullName>
    </submittedName>
</protein>
<proteinExistence type="predicted"/>
<dbReference type="Proteomes" id="UP001603857">
    <property type="component" value="Unassembled WGS sequence"/>
</dbReference>